<feature type="transmembrane region" description="Helical" evidence="6">
    <location>
        <begin position="55"/>
        <end position="73"/>
    </location>
</feature>
<dbReference type="PANTHER" id="PTHR38459">
    <property type="entry name" value="PROPHAGE BACTOPRENOL-LINKED GLUCOSE TRANSLOCASE HOMOLOG"/>
    <property type="match status" value="1"/>
</dbReference>
<dbReference type="STRING" id="460265.Mnod_4424"/>
<evidence type="ECO:0000256" key="1">
    <source>
        <dbReference type="ARBA" id="ARBA00004141"/>
    </source>
</evidence>
<dbReference type="AlphaFoldDB" id="B8IBP1"/>
<accession>B8IBP1</accession>
<dbReference type="OrthoDB" id="5422757at2"/>
<evidence type="ECO:0000256" key="5">
    <source>
        <dbReference type="ARBA" id="ARBA00023136"/>
    </source>
</evidence>
<dbReference type="KEGG" id="mno:Mnod_4424"/>
<evidence type="ECO:0000313" key="8">
    <source>
        <dbReference type="EMBL" id="ACL59295.1"/>
    </source>
</evidence>
<evidence type="ECO:0000256" key="4">
    <source>
        <dbReference type="ARBA" id="ARBA00022989"/>
    </source>
</evidence>
<keyword evidence="9" id="KW-1185">Reference proteome</keyword>
<sequence length="159" mass="17352">MGPERMLLRAIARWRGHPLVRLCLQFISYVGVGLAALVVHYGLLVALVEFGRVDPVAAAVAGYIAGGVVSYTLNRRHTYASDRPHAEATWRFAVVAAIGLGLTWILMAVLTRWAGLAYLPAQFATTGLVVFWNFTGNRLWTFAERTRAVSVAPDAAVDL</sequence>
<keyword evidence="3 6" id="KW-0812">Transmembrane</keyword>
<name>B8IBP1_METNO</name>
<dbReference type="eggNOG" id="COG2246">
    <property type="taxonomic scope" value="Bacteria"/>
</dbReference>
<dbReference type="GO" id="GO:0005886">
    <property type="term" value="C:plasma membrane"/>
    <property type="evidence" value="ECO:0007669"/>
    <property type="project" value="TreeGrafter"/>
</dbReference>
<comment type="subcellular location">
    <subcellularLocation>
        <location evidence="1">Membrane</location>
        <topology evidence="1">Multi-pass membrane protein</topology>
    </subcellularLocation>
</comment>
<evidence type="ECO:0000313" key="9">
    <source>
        <dbReference type="Proteomes" id="UP000008207"/>
    </source>
</evidence>
<dbReference type="PANTHER" id="PTHR38459:SF1">
    <property type="entry name" value="PROPHAGE BACTOPRENOL-LINKED GLUCOSE TRANSLOCASE HOMOLOG"/>
    <property type="match status" value="1"/>
</dbReference>
<evidence type="ECO:0000259" key="7">
    <source>
        <dbReference type="Pfam" id="PF04138"/>
    </source>
</evidence>
<keyword evidence="5 6" id="KW-0472">Membrane</keyword>
<comment type="similarity">
    <text evidence="2">Belongs to the GtrA family.</text>
</comment>
<feature type="transmembrane region" description="Helical" evidence="6">
    <location>
        <begin position="116"/>
        <end position="135"/>
    </location>
</feature>
<evidence type="ECO:0000256" key="2">
    <source>
        <dbReference type="ARBA" id="ARBA00009399"/>
    </source>
</evidence>
<dbReference type="InterPro" id="IPR007267">
    <property type="entry name" value="GtrA_DPMS_TM"/>
</dbReference>
<dbReference type="HOGENOM" id="CLU_083873_6_3_5"/>
<organism evidence="8 9">
    <name type="scientific">Methylobacterium nodulans (strain LMG 21967 / CNCM I-2342 / ORS 2060)</name>
    <dbReference type="NCBI Taxonomy" id="460265"/>
    <lineage>
        <taxon>Bacteria</taxon>
        <taxon>Pseudomonadati</taxon>
        <taxon>Pseudomonadota</taxon>
        <taxon>Alphaproteobacteria</taxon>
        <taxon>Hyphomicrobiales</taxon>
        <taxon>Methylobacteriaceae</taxon>
        <taxon>Methylobacterium</taxon>
    </lineage>
</organism>
<keyword evidence="4 6" id="KW-1133">Transmembrane helix</keyword>
<reference evidence="8 9" key="1">
    <citation type="submission" date="2009-01" db="EMBL/GenBank/DDBJ databases">
        <title>Complete sequence of chromosome of Methylobacterium nodulans ORS 2060.</title>
        <authorList>
            <consortium name="US DOE Joint Genome Institute"/>
            <person name="Lucas S."/>
            <person name="Copeland A."/>
            <person name="Lapidus A."/>
            <person name="Glavina del Rio T."/>
            <person name="Dalin E."/>
            <person name="Tice H."/>
            <person name="Bruce D."/>
            <person name="Goodwin L."/>
            <person name="Pitluck S."/>
            <person name="Sims D."/>
            <person name="Brettin T."/>
            <person name="Detter J.C."/>
            <person name="Han C."/>
            <person name="Larimer F."/>
            <person name="Land M."/>
            <person name="Hauser L."/>
            <person name="Kyrpides N."/>
            <person name="Ivanova N."/>
            <person name="Marx C.J."/>
            <person name="Richardson P."/>
        </authorList>
    </citation>
    <scope>NUCLEOTIDE SEQUENCE [LARGE SCALE GENOMIC DNA]</scope>
    <source>
        <strain evidence="9">LMG 21967 / CNCM I-2342 / ORS 2060</strain>
    </source>
</reference>
<dbReference type="InterPro" id="IPR051401">
    <property type="entry name" value="GtrA_CellWall_Glycosyl"/>
</dbReference>
<evidence type="ECO:0000256" key="3">
    <source>
        <dbReference type="ARBA" id="ARBA00022692"/>
    </source>
</evidence>
<protein>
    <submittedName>
        <fullName evidence="8">GtrA family protein</fullName>
    </submittedName>
</protein>
<dbReference type="Pfam" id="PF04138">
    <property type="entry name" value="GtrA_DPMS_TM"/>
    <property type="match status" value="1"/>
</dbReference>
<evidence type="ECO:0000256" key="6">
    <source>
        <dbReference type="SAM" id="Phobius"/>
    </source>
</evidence>
<feature type="transmembrane region" description="Helical" evidence="6">
    <location>
        <begin position="20"/>
        <end position="43"/>
    </location>
</feature>
<gene>
    <name evidence="8" type="ordered locus">Mnod_4424</name>
</gene>
<feature type="transmembrane region" description="Helical" evidence="6">
    <location>
        <begin position="93"/>
        <end position="110"/>
    </location>
</feature>
<dbReference type="EMBL" id="CP001349">
    <property type="protein sequence ID" value="ACL59295.1"/>
    <property type="molecule type" value="Genomic_DNA"/>
</dbReference>
<feature type="domain" description="GtrA/DPMS transmembrane" evidence="7">
    <location>
        <begin position="29"/>
        <end position="142"/>
    </location>
</feature>
<proteinExistence type="inferred from homology"/>
<dbReference type="GO" id="GO:0000271">
    <property type="term" value="P:polysaccharide biosynthetic process"/>
    <property type="evidence" value="ECO:0007669"/>
    <property type="project" value="InterPro"/>
</dbReference>
<dbReference type="Proteomes" id="UP000008207">
    <property type="component" value="Chromosome"/>
</dbReference>